<evidence type="ECO:0000256" key="6">
    <source>
        <dbReference type="RuleBase" id="RU361218"/>
    </source>
</evidence>
<dbReference type="PIRSF" id="PIRSF002419">
    <property type="entry name" value="Tetraspanin"/>
    <property type="match status" value="1"/>
</dbReference>
<dbReference type="PANTHER" id="PTHR19282">
    <property type="entry name" value="TETRASPANIN"/>
    <property type="match status" value="1"/>
</dbReference>
<dbReference type="InterPro" id="IPR018499">
    <property type="entry name" value="Tetraspanin/Peripherin"/>
</dbReference>
<organism evidence="7 8">
    <name type="scientific">Ignelater luminosus</name>
    <name type="common">Cucubano</name>
    <name type="synonym">Pyrophorus luminosus</name>
    <dbReference type="NCBI Taxonomy" id="2038154"/>
    <lineage>
        <taxon>Eukaryota</taxon>
        <taxon>Metazoa</taxon>
        <taxon>Ecdysozoa</taxon>
        <taxon>Arthropoda</taxon>
        <taxon>Hexapoda</taxon>
        <taxon>Insecta</taxon>
        <taxon>Pterygota</taxon>
        <taxon>Neoptera</taxon>
        <taxon>Endopterygota</taxon>
        <taxon>Coleoptera</taxon>
        <taxon>Polyphaga</taxon>
        <taxon>Elateriformia</taxon>
        <taxon>Elateroidea</taxon>
        <taxon>Elateridae</taxon>
        <taxon>Agrypninae</taxon>
        <taxon>Pyrophorini</taxon>
        <taxon>Ignelater</taxon>
    </lineage>
</organism>
<name>A0A8K0CUB9_IGNLU</name>
<evidence type="ECO:0000256" key="5">
    <source>
        <dbReference type="ARBA" id="ARBA00023136"/>
    </source>
</evidence>
<feature type="transmembrane region" description="Helical" evidence="6">
    <location>
        <begin position="62"/>
        <end position="83"/>
    </location>
</feature>
<proteinExistence type="inferred from homology"/>
<keyword evidence="5 6" id="KW-0472">Membrane</keyword>
<dbReference type="PRINTS" id="PR00259">
    <property type="entry name" value="TMFOUR"/>
</dbReference>
<dbReference type="Gene3D" id="1.10.1450.10">
    <property type="entry name" value="Tetraspanin"/>
    <property type="match status" value="1"/>
</dbReference>
<accession>A0A8K0CUB9</accession>
<reference evidence="7" key="1">
    <citation type="submission" date="2019-08" db="EMBL/GenBank/DDBJ databases">
        <title>The genome of the North American firefly Photinus pyralis.</title>
        <authorList>
            <consortium name="Photinus pyralis genome working group"/>
            <person name="Fallon T.R."/>
            <person name="Sander Lower S.E."/>
            <person name="Weng J.-K."/>
        </authorList>
    </citation>
    <scope>NUCLEOTIDE SEQUENCE</scope>
    <source>
        <strain evidence="7">TRF0915ILg1</strain>
        <tissue evidence="7">Whole body</tissue>
    </source>
</reference>
<keyword evidence="3 6" id="KW-0812">Transmembrane</keyword>
<dbReference type="GO" id="GO:0005886">
    <property type="term" value="C:plasma membrane"/>
    <property type="evidence" value="ECO:0007669"/>
    <property type="project" value="TreeGrafter"/>
</dbReference>
<dbReference type="Pfam" id="PF00335">
    <property type="entry name" value="Tetraspanin"/>
    <property type="match status" value="1"/>
</dbReference>
<gene>
    <name evidence="7" type="ORF">ILUMI_12379</name>
</gene>
<evidence type="ECO:0000256" key="3">
    <source>
        <dbReference type="ARBA" id="ARBA00022692"/>
    </source>
</evidence>
<dbReference type="Proteomes" id="UP000801492">
    <property type="component" value="Unassembled WGS sequence"/>
</dbReference>
<evidence type="ECO:0000256" key="2">
    <source>
        <dbReference type="ARBA" id="ARBA00006840"/>
    </source>
</evidence>
<dbReference type="PANTHER" id="PTHR19282:SF544">
    <property type="entry name" value="TETRASPANIN"/>
    <property type="match status" value="1"/>
</dbReference>
<sequence length="251" mass="28596">MVRNRNKEECCTVNQLKSVLYVFNLVFLLAGLGVLGIAIWTIADKYKYVQLLTTITYPVLTYFLLGAGGLVLFVTILGCCTVWKNNRPYLIFYIFLLLLIFLVEAMVGIVGYVYEEQVQNELELHLNETFLTFYKIDEDKTEAIDFLQEKFHCCGAVIYSDWDYSVWRRENLAGFNLVPDSCCKSVSIECGRRTHPSNINSSGCMSKMAEHLRGHLIILSAVGLGICVLQIFGIIFSCQLYFKLKDVIDDV</sequence>
<dbReference type="SUPFAM" id="SSF48652">
    <property type="entry name" value="Tetraspanin"/>
    <property type="match status" value="1"/>
</dbReference>
<comment type="similarity">
    <text evidence="2 6">Belongs to the tetraspanin (TM4SF) family.</text>
</comment>
<protein>
    <recommendedName>
        <fullName evidence="6">Tetraspanin</fullName>
    </recommendedName>
</protein>
<dbReference type="InterPro" id="IPR000301">
    <property type="entry name" value="Tetraspanin_animals"/>
</dbReference>
<feature type="transmembrane region" description="Helical" evidence="6">
    <location>
        <begin position="216"/>
        <end position="242"/>
    </location>
</feature>
<dbReference type="InterPro" id="IPR008952">
    <property type="entry name" value="Tetraspanin_EC2_sf"/>
</dbReference>
<keyword evidence="8" id="KW-1185">Reference proteome</keyword>
<evidence type="ECO:0000256" key="4">
    <source>
        <dbReference type="ARBA" id="ARBA00022989"/>
    </source>
</evidence>
<dbReference type="OrthoDB" id="9993879at2759"/>
<dbReference type="EMBL" id="VTPC01007659">
    <property type="protein sequence ID" value="KAF2893795.1"/>
    <property type="molecule type" value="Genomic_DNA"/>
</dbReference>
<feature type="transmembrane region" description="Helical" evidence="6">
    <location>
        <begin position="90"/>
        <end position="114"/>
    </location>
</feature>
<dbReference type="CDD" id="cd03155">
    <property type="entry name" value="CD151_like_LEL"/>
    <property type="match status" value="1"/>
</dbReference>
<comment type="subcellular location">
    <subcellularLocation>
        <location evidence="1 6">Membrane</location>
        <topology evidence="1 6">Multi-pass membrane protein</topology>
    </subcellularLocation>
</comment>
<comment type="caution">
    <text evidence="7">The sequence shown here is derived from an EMBL/GenBank/DDBJ whole genome shotgun (WGS) entry which is preliminary data.</text>
</comment>
<evidence type="ECO:0000313" key="7">
    <source>
        <dbReference type="EMBL" id="KAF2893795.1"/>
    </source>
</evidence>
<feature type="transmembrane region" description="Helical" evidence="6">
    <location>
        <begin position="21"/>
        <end position="42"/>
    </location>
</feature>
<keyword evidence="4 6" id="KW-1133">Transmembrane helix</keyword>
<dbReference type="AlphaFoldDB" id="A0A8K0CUB9"/>
<evidence type="ECO:0000313" key="8">
    <source>
        <dbReference type="Proteomes" id="UP000801492"/>
    </source>
</evidence>
<evidence type="ECO:0000256" key="1">
    <source>
        <dbReference type="ARBA" id="ARBA00004141"/>
    </source>
</evidence>